<name>F0V7N7_NEOCL</name>
<dbReference type="Proteomes" id="UP000007494">
    <property type="component" value="Chromosome Ia"/>
</dbReference>
<evidence type="ECO:0000313" key="4">
    <source>
        <dbReference type="Proteomes" id="UP000007494"/>
    </source>
</evidence>
<dbReference type="EMBL" id="LN714474">
    <property type="protein sequence ID" value="CEL64312.1"/>
    <property type="molecule type" value="Genomic_DNA"/>
</dbReference>
<reference evidence="2" key="1">
    <citation type="submission" date="2011-02" db="EMBL/GenBank/DDBJ databases">
        <authorList>
            <person name="Aslett M."/>
        </authorList>
    </citation>
    <scope>NUCLEOTIDE SEQUENCE</scope>
    <source>
        <strain evidence="2">Liverpool</strain>
    </source>
</reference>
<dbReference type="RefSeq" id="XP_003879763.1">
    <property type="nucleotide sequence ID" value="XM_003879714.1"/>
</dbReference>
<keyword evidence="1" id="KW-0732">Signal</keyword>
<dbReference type="eggNOG" id="ENOG502TMHX">
    <property type="taxonomic scope" value="Eukaryota"/>
</dbReference>
<protein>
    <recommendedName>
        <fullName evidence="5">Microneme protein MIC11</fullName>
    </recommendedName>
</protein>
<proteinExistence type="predicted"/>
<keyword evidence="4" id="KW-1185">Reference proteome</keyword>
<reference evidence="4" key="3">
    <citation type="journal article" date="2012" name="PLoS Pathog.">
        <title>Comparative genomics of the apicomplexan parasites Toxoplasma gondii and Neospora caninum: Coccidia differing in host range and transmission strategy.</title>
        <authorList>
            <person name="Reid A.J."/>
            <person name="Vermont S.J."/>
            <person name="Cotton J.A."/>
            <person name="Harris D."/>
            <person name="Hill-Cawthorne G.A."/>
            <person name="Konen-Waisman S."/>
            <person name="Latham S.M."/>
            <person name="Mourier T."/>
            <person name="Norton R."/>
            <person name="Quail M.A."/>
            <person name="Sanders M."/>
            <person name="Shanmugam D."/>
            <person name="Sohal A."/>
            <person name="Wasmuth J.D."/>
            <person name="Brunk B."/>
            <person name="Grigg M.E."/>
            <person name="Howard J.C."/>
            <person name="Parkinson J."/>
            <person name="Roos D.S."/>
            <person name="Trees A.J."/>
            <person name="Berriman M."/>
            <person name="Pain A."/>
            <person name="Wastling J.M."/>
        </authorList>
    </citation>
    <scope>NUCLEOTIDE SEQUENCE [LARGE SCALE GENOMIC DNA]</scope>
    <source>
        <strain evidence="4">Liverpool</strain>
    </source>
</reference>
<feature type="signal peptide" evidence="1">
    <location>
        <begin position="1"/>
        <end position="20"/>
    </location>
</feature>
<organism evidence="2 4">
    <name type="scientific">Neospora caninum (strain Liverpool)</name>
    <dbReference type="NCBI Taxonomy" id="572307"/>
    <lineage>
        <taxon>Eukaryota</taxon>
        <taxon>Sar</taxon>
        <taxon>Alveolata</taxon>
        <taxon>Apicomplexa</taxon>
        <taxon>Conoidasida</taxon>
        <taxon>Coccidia</taxon>
        <taxon>Eucoccidiorida</taxon>
        <taxon>Eimeriorina</taxon>
        <taxon>Sarcocystidae</taxon>
        <taxon>Neospora</taxon>
    </lineage>
</organism>
<dbReference type="EMBL" id="FR823380">
    <property type="protein sequence ID" value="CBZ49728.1"/>
    <property type="molecule type" value="Genomic_DNA"/>
</dbReference>
<reference evidence="2" key="2">
    <citation type="submission" date="2011-03" db="EMBL/GenBank/DDBJ databases">
        <title>Comparative genomics and transcriptomics of Neospora caninum and Toxoplasma gondii.</title>
        <authorList>
            <person name="Reid A.J."/>
            <person name="Sohal A."/>
            <person name="Harris D."/>
            <person name="Quail M."/>
            <person name="Sanders M."/>
            <person name="Berriman M."/>
            <person name="Wastling J.M."/>
            <person name="Pain A."/>
        </authorList>
    </citation>
    <scope>NUCLEOTIDE SEQUENCE</scope>
    <source>
        <strain evidence="2">Liverpool</strain>
    </source>
</reference>
<evidence type="ECO:0008006" key="5">
    <source>
        <dbReference type="Google" id="ProtNLM"/>
    </source>
</evidence>
<dbReference type="OMA" id="TQICTDI"/>
<dbReference type="AlphaFoldDB" id="F0V7N7"/>
<sequence>MAPKILSLVAVLGSLGTAAAVQPAGSNQGLAMATEAQVSMLQVQMQDRLSQLATAQLMEELGVEADFSSVLKQTMSGFGKELLAAVKPTVSNVCTDIVNEVATFQQNADEEELESEVGFAQISNTRVTDIAPHDAEKALSLVEQQFWESAKKALKQVAGTVKKVTQPLVSKVKENISKVLMDLLSKVKPLLQEKLAQMISSVCEKAKDSLENATA</sequence>
<dbReference type="InParanoid" id="F0V7N7"/>
<gene>
    <name evidence="3" type="ORF">BN1204_002150</name>
    <name evidence="2" type="ORF">NCLIV_002150</name>
</gene>
<evidence type="ECO:0000313" key="2">
    <source>
        <dbReference type="EMBL" id="CBZ49728.1"/>
    </source>
</evidence>
<feature type="chain" id="PRO_5007654929" description="Microneme protein MIC11" evidence="1">
    <location>
        <begin position="21"/>
        <end position="215"/>
    </location>
</feature>
<dbReference type="GeneID" id="13440625"/>
<evidence type="ECO:0000313" key="3">
    <source>
        <dbReference type="EMBL" id="CEL64312.1"/>
    </source>
</evidence>
<dbReference type="VEuPathDB" id="ToxoDB:NCLIV_002150"/>
<evidence type="ECO:0000256" key="1">
    <source>
        <dbReference type="SAM" id="SignalP"/>
    </source>
</evidence>
<accession>F0V7N7</accession>
<dbReference type="OrthoDB" id="331661at2759"/>
<reference evidence="3" key="4">
    <citation type="journal article" date="2015" name="PLoS ONE">
        <title>Comprehensive Evaluation of Toxoplasma gondii VEG and Neospora caninum LIV Genomes with Tachyzoite Stage Transcriptome and Proteome Defines Novel Transcript Features.</title>
        <authorList>
            <person name="Ramaprasad A."/>
            <person name="Mourier T."/>
            <person name="Naeem R."/>
            <person name="Malas T.B."/>
            <person name="Moussa E."/>
            <person name="Panigrahi A."/>
            <person name="Vermont S.J."/>
            <person name="Otto T.D."/>
            <person name="Wastling J."/>
            <person name="Pain A."/>
        </authorList>
    </citation>
    <scope>NUCLEOTIDE SEQUENCE</scope>
    <source>
        <strain evidence="3">Liverpool</strain>
    </source>
</reference>